<accession>A0A8E2AUP6</accession>
<dbReference type="AlphaFoldDB" id="A0A8E2AUP6"/>
<name>A0A8E2AUP6_9APHY</name>
<protein>
    <submittedName>
        <fullName evidence="1">Uncharacterized protein</fullName>
    </submittedName>
</protein>
<reference evidence="1 2" key="1">
    <citation type="submission" date="2016-07" db="EMBL/GenBank/DDBJ databases">
        <title>Draft genome of the white-rot fungus Obba rivulosa 3A-2.</title>
        <authorList>
            <consortium name="DOE Joint Genome Institute"/>
            <person name="Miettinen O."/>
            <person name="Riley R."/>
            <person name="Acob R."/>
            <person name="Barry K."/>
            <person name="Cullen D."/>
            <person name="De Vries R."/>
            <person name="Hainaut M."/>
            <person name="Hatakka A."/>
            <person name="Henrissat B."/>
            <person name="Hilden K."/>
            <person name="Kuo R."/>
            <person name="Labutti K."/>
            <person name="Lipzen A."/>
            <person name="Makela M.R."/>
            <person name="Sandor L."/>
            <person name="Spatafora J.W."/>
            <person name="Grigoriev I.V."/>
            <person name="Hibbett D.S."/>
        </authorList>
    </citation>
    <scope>NUCLEOTIDE SEQUENCE [LARGE SCALE GENOMIC DNA]</scope>
    <source>
        <strain evidence="1 2">3A-2</strain>
    </source>
</reference>
<organism evidence="1 2">
    <name type="scientific">Obba rivulosa</name>
    <dbReference type="NCBI Taxonomy" id="1052685"/>
    <lineage>
        <taxon>Eukaryota</taxon>
        <taxon>Fungi</taxon>
        <taxon>Dikarya</taxon>
        <taxon>Basidiomycota</taxon>
        <taxon>Agaricomycotina</taxon>
        <taxon>Agaricomycetes</taxon>
        <taxon>Polyporales</taxon>
        <taxon>Gelatoporiaceae</taxon>
        <taxon>Obba</taxon>
    </lineage>
</organism>
<evidence type="ECO:0000313" key="1">
    <source>
        <dbReference type="EMBL" id="OCH87022.1"/>
    </source>
</evidence>
<dbReference type="EMBL" id="KV722502">
    <property type="protein sequence ID" value="OCH87022.1"/>
    <property type="molecule type" value="Genomic_DNA"/>
</dbReference>
<dbReference type="Proteomes" id="UP000250043">
    <property type="component" value="Unassembled WGS sequence"/>
</dbReference>
<proteinExistence type="predicted"/>
<sequence length="194" mass="21334">MTTARRPTRCDRSAGSQEVFLTSHRNYAFTICAHYSALTRGRSDELGSAQGGSLSQIDDRLDVSRLDLVLGIPTAPVPSFTERTLTDVPRANISDFYRAITRSVKGRVYFDISSSWGCLETFQQSSWALSWTLMSRTSGGPGLWRWTLRLKDSWGTVRVFCGSDTPLPAAQPLSKLSPQFATYPAPAGECPCTA</sequence>
<keyword evidence="2" id="KW-1185">Reference proteome</keyword>
<gene>
    <name evidence="1" type="ORF">OBBRIDRAFT_796600</name>
</gene>
<evidence type="ECO:0000313" key="2">
    <source>
        <dbReference type="Proteomes" id="UP000250043"/>
    </source>
</evidence>